<dbReference type="PROSITE" id="PS51186">
    <property type="entry name" value="GNAT"/>
    <property type="match status" value="1"/>
</dbReference>
<dbReference type="Pfam" id="PF13673">
    <property type="entry name" value="Acetyltransf_10"/>
    <property type="match status" value="1"/>
</dbReference>
<evidence type="ECO:0000313" key="2">
    <source>
        <dbReference type="EMBL" id="CAL2107412.1"/>
    </source>
</evidence>
<dbReference type="InterPro" id="IPR000182">
    <property type="entry name" value="GNAT_dom"/>
</dbReference>
<dbReference type="Proteomes" id="UP001497602">
    <property type="component" value="Unassembled WGS sequence"/>
</dbReference>
<dbReference type="SUPFAM" id="SSF55729">
    <property type="entry name" value="Acyl-CoA N-acyltransferases (Nat)"/>
    <property type="match status" value="1"/>
</dbReference>
<dbReference type="CDD" id="cd04301">
    <property type="entry name" value="NAT_SF"/>
    <property type="match status" value="1"/>
</dbReference>
<name>A0ABP1FAN8_9FLAO</name>
<feature type="domain" description="N-acetyltransferase" evidence="1">
    <location>
        <begin position="1"/>
        <end position="146"/>
    </location>
</feature>
<accession>A0ABP1FAN8</accession>
<gene>
    <name evidence="2" type="ORF">T190115A13A_30258</name>
</gene>
<dbReference type="Gene3D" id="3.40.630.30">
    <property type="match status" value="1"/>
</dbReference>
<reference evidence="2 3" key="1">
    <citation type="submission" date="2024-05" db="EMBL/GenBank/DDBJ databases">
        <authorList>
            <person name="Duchaud E."/>
        </authorList>
    </citation>
    <scope>NUCLEOTIDE SEQUENCE [LARGE SCALE GENOMIC DNA]</scope>
    <source>
        <strain evidence="2">Ena-SAMPLE-TAB-13-05-2024-13:56:06:370-140305</strain>
    </source>
</reference>
<comment type="caution">
    <text evidence="2">The sequence shown here is derived from an EMBL/GenBank/DDBJ whole genome shotgun (WGS) entry which is preliminary data.</text>
</comment>
<protein>
    <submittedName>
        <fullName evidence="2">N-acetylglutamate synthase-like GNAT family acetyltransferase</fullName>
    </submittedName>
</protein>
<dbReference type="RefSeq" id="WP_348739028.1">
    <property type="nucleotide sequence ID" value="NZ_CAXJRC010000033.1"/>
</dbReference>
<proteinExistence type="predicted"/>
<evidence type="ECO:0000313" key="3">
    <source>
        <dbReference type="Proteomes" id="UP001497602"/>
    </source>
</evidence>
<dbReference type="EMBL" id="CAXJRC010000033">
    <property type="protein sequence ID" value="CAL2107412.1"/>
    <property type="molecule type" value="Genomic_DNA"/>
</dbReference>
<evidence type="ECO:0000259" key="1">
    <source>
        <dbReference type="PROSITE" id="PS51186"/>
    </source>
</evidence>
<organism evidence="2 3">
    <name type="scientific">Tenacibaculum vairaonense</name>
    <dbReference type="NCBI Taxonomy" id="3137860"/>
    <lineage>
        <taxon>Bacteria</taxon>
        <taxon>Pseudomonadati</taxon>
        <taxon>Bacteroidota</taxon>
        <taxon>Flavobacteriia</taxon>
        <taxon>Flavobacteriales</taxon>
        <taxon>Flavobacteriaceae</taxon>
        <taxon>Tenacibaculum</taxon>
    </lineage>
</organism>
<keyword evidence="3" id="KW-1185">Reference proteome</keyword>
<dbReference type="InterPro" id="IPR016181">
    <property type="entry name" value="Acyl_CoA_acyltransferase"/>
</dbReference>
<sequence length="148" mass="17623">MIRAYSTTDKSQLIEILRKNIPEFFDYSEEKDFKNYLDNELEDYFVYEENGKIIGSGGINYYTHEKTARISWDIIDPKTQGKGIGKKLTQFRINHINNNIEIDKIIVRTSQLAYKFYEKMGFQLVSIEKDFWAKDFDLYLMEMKNNSI</sequence>